<dbReference type="InterPro" id="IPR017978">
    <property type="entry name" value="GPCR_3_C"/>
</dbReference>
<evidence type="ECO:0000256" key="10">
    <source>
        <dbReference type="SAM" id="Phobius"/>
    </source>
</evidence>
<dbReference type="Pfam" id="PF00003">
    <property type="entry name" value="7tm_3"/>
    <property type="match status" value="1"/>
</dbReference>
<keyword evidence="11" id="KW-0732">Signal</keyword>
<dbReference type="EMBL" id="QEAP01000057">
    <property type="protein sequence ID" value="TPX76111.1"/>
    <property type="molecule type" value="Genomic_DNA"/>
</dbReference>
<comment type="caution">
    <text evidence="13">The sequence shown here is derived from an EMBL/GenBank/DDBJ whole genome shotgun (WGS) entry which is preliminary data.</text>
</comment>
<feature type="chain" id="PRO_5021351833" description="G-protein coupled receptors family 3 profile domain-containing protein" evidence="11">
    <location>
        <begin position="30"/>
        <end position="975"/>
    </location>
</feature>
<feature type="transmembrane region" description="Helical" evidence="10">
    <location>
        <begin position="752"/>
        <end position="772"/>
    </location>
</feature>
<evidence type="ECO:0000256" key="6">
    <source>
        <dbReference type="ARBA" id="ARBA00023170"/>
    </source>
</evidence>
<keyword evidence="8" id="KW-0807">Transducer</keyword>
<organism evidence="13 14">
    <name type="scientific">Chytriomyces confervae</name>
    <dbReference type="NCBI Taxonomy" id="246404"/>
    <lineage>
        <taxon>Eukaryota</taxon>
        <taxon>Fungi</taxon>
        <taxon>Fungi incertae sedis</taxon>
        <taxon>Chytridiomycota</taxon>
        <taxon>Chytridiomycota incertae sedis</taxon>
        <taxon>Chytridiomycetes</taxon>
        <taxon>Chytridiales</taxon>
        <taxon>Chytriomycetaceae</taxon>
        <taxon>Chytriomyces</taxon>
    </lineage>
</organism>
<dbReference type="AlphaFoldDB" id="A0A507FI49"/>
<keyword evidence="5 10" id="KW-0472">Membrane</keyword>
<keyword evidence="2 10" id="KW-0812">Transmembrane</keyword>
<feature type="region of interest" description="Disordered" evidence="9">
    <location>
        <begin position="944"/>
        <end position="975"/>
    </location>
</feature>
<comment type="subcellular location">
    <subcellularLocation>
        <location evidence="1">Membrane</location>
        <topology evidence="1">Multi-pass membrane protein</topology>
    </subcellularLocation>
</comment>
<gene>
    <name evidence="13" type="ORF">CcCBS67573_g02609</name>
</gene>
<evidence type="ECO:0000256" key="7">
    <source>
        <dbReference type="ARBA" id="ARBA00023180"/>
    </source>
</evidence>
<dbReference type="PANTHER" id="PTHR10519:SF20">
    <property type="entry name" value="G-PROTEIN COUPLED RECEPTOR 156-RELATED"/>
    <property type="match status" value="1"/>
</dbReference>
<dbReference type="OrthoDB" id="2158641at2759"/>
<feature type="transmembrane region" description="Helical" evidence="10">
    <location>
        <begin position="793"/>
        <end position="814"/>
    </location>
</feature>
<dbReference type="PRINTS" id="PR00248">
    <property type="entry name" value="GPCRMGR"/>
</dbReference>
<feature type="transmembrane region" description="Helical" evidence="10">
    <location>
        <begin position="714"/>
        <end position="732"/>
    </location>
</feature>
<evidence type="ECO:0000256" key="5">
    <source>
        <dbReference type="ARBA" id="ARBA00023136"/>
    </source>
</evidence>
<feature type="transmembrane region" description="Helical" evidence="10">
    <location>
        <begin position="834"/>
        <end position="861"/>
    </location>
</feature>
<evidence type="ECO:0000256" key="3">
    <source>
        <dbReference type="ARBA" id="ARBA00022989"/>
    </source>
</evidence>
<dbReference type="STRING" id="246404.A0A507FI49"/>
<dbReference type="Proteomes" id="UP000320333">
    <property type="component" value="Unassembled WGS sequence"/>
</dbReference>
<evidence type="ECO:0000259" key="12">
    <source>
        <dbReference type="PROSITE" id="PS50259"/>
    </source>
</evidence>
<evidence type="ECO:0000313" key="13">
    <source>
        <dbReference type="EMBL" id="TPX76111.1"/>
    </source>
</evidence>
<keyword evidence="14" id="KW-1185">Reference proteome</keyword>
<evidence type="ECO:0000256" key="11">
    <source>
        <dbReference type="SAM" id="SignalP"/>
    </source>
</evidence>
<evidence type="ECO:0000256" key="2">
    <source>
        <dbReference type="ARBA" id="ARBA00022692"/>
    </source>
</evidence>
<proteinExistence type="predicted"/>
<evidence type="ECO:0000256" key="1">
    <source>
        <dbReference type="ARBA" id="ARBA00004141"/>
    </source>
</evidence>
<feature type="transmembrane region" description="Helical" evidence="10">
    <location>
        <begin position="873"/>
        <end position="891"/>
    </location>
</feature>
<keyword evidence="6" id="KW-0675">Receptor</keyword>
<feature type="signal peptide" evidence="11">
    <location>
        <begin position="1"/>
        <end position="29"/>
    </location>
</feature>
<feature type="transmembrane region" description="Helical" evidence="10">
    <location>
        <begin position="681"/>
        <end position="702"/>
    </location>
</feature>
<keyword evidence="3 10" id="KW-1133">Transmembrane helix</keyword>
<dbReference type="InterPro" id="IPR000337">
    <property type="entry name" value="GPCR_3"/>
</dbReference>
<feature type="transmembrane region" description="Helical" evidence="10">
    <location>
        <begin position="903"/>
        <end position="924"/>
    </location>
</feature>
<dbReference type="InterPro" id="IPR011050">
    <property type="entry name" value="Pectin_lyase_fold/virulence"/>
</dbReference>
<feature type="domain" description="G-protein coupled receptors family 3 profile" evidence="12">
    <location>
        <begin position="679"/>
        <end position="934"/>
    </location>
</feature>
<accession>A0A507FI49</accession>
<keyword evidence="7" id="KW-0325">Glycoprotein</keyword>
<sequence length="975" mass="103495">MTAQGPKAKSIYCQSFIFLLSLSSLQVMGQSTITCGPYGIQRCDSTFQPVEFPAGAVFSFSDCTFIACPAWIFNAGAQVTLSNITFRDAVAEANTLGGNLRFTRSVVVLKNVNFINNSAPDGGAISIGDRSTVSISNAFFEGNKATAASSRGGGDMIIQYSSTVTCKNCSTQNSMSASVGGGFVVSTLSLLTWNGGSCVNNTAIWAGCVMVDGASRVIASNIAFRSASAVAAGAIFLNHESVFNGTNLAFKDVYSTEQAGCFYSFGECTTICTNCTLLHCSTGGFGGTAVTQGGSRIELHNSRILGSVALRYGGGLVALGKSFILLDEDSEIRNAVGAAGAAIANLGAEVTLNNSRIINCTAVDENAGGGAYEGVSGDQGTLYTMNTTILNNTGAFGGAFRCGSKEVLYFGTGTVIDGNTASQHGGAIYAITQSKVRLNASVTISNNHATGSGSYGGAIFTDSLAEIQITGLATARNNTSKFGSFAAIMSPLHKNVFTVIDQLVNVEGSVFVYHSDVAGIMLKNGTMSMLPKVAFSGRASGVFVQNQASLENSVVNFAAAVPDFFVEARDMFGNQVAVSYYQPVIVTVSEVSRGAKILGETTKAILDDKANNVRFSELRIRDAGPFVLQVSAFTATLDLPPGSSWQKFNVTIAVCNPVTERLFVPSSICVPVQNVSKATRYGIVFTAVAVILFTLSNLALLAKHRRLKLIRSNSIRFLAATLLGVFLSLFSIVVQLSPFTHHCQISVALDNIGFSIIFGSLCVKAVRIQVLFDQKRSQKQKVNLAGKYNDNILMGWVFVGCAVMVAFLAAWFTINSPEPVDDISFEMAVTDRCNVANGFGLALTVLRMVIILFTSFLAFQIRNVPSVFNESKFLGFTAYNWFLFSALLNALVEFSIKDPNIAFILRAIAILVPALLTVVLLYSVKLYVCVMDPDAARFVETDKGTSSENLPSKSLNPITAGFGNRSVPHSAKSLH</sequence>
<dbReference type="InterPro" id="IPR002455">
    <property type="entry name" value="GPCR3_GABA-B"/>
</dbReference>
<dbReference type="PROSITE" id="PS50259">
    <property type="entry name" value="G_PROTEIN_RECEP_F3_4"/>
    <property type="match status" value="1"/>
</dbReference>
<evidence type="ECO:0000256" key="8">
    <source>
        <dbReference type="ARBA" id="ARBA00023224"/>
    </source>
</evidence>
<feature type="compositionally biased region" description="Polar residues" evidence="9">
    <location>
        <begin position="946"/>
        <end position="957"/>
    </location>
</feature>
<evidence type="ECO:0000313" key="14">
    <source>
        <dbReference type="Proteomes" id="UP000320333"/>
    </source>
</evidence>
<dbReference type="SUPFAM" id="SSF51126">
    <property type="entry name" value="Pectin lyase-like"/>
    <property type="match status" value="2"/>
</dbReference>
<protein>
    <recommendedName>
        <fullName evidence="12">G-protein coupled receptors family 3 profile domain-containing protein</fullName>
    </recommendedName>
</protein>
<dbReference type="GO" id="GO:0007214">
    <property type="term" value="P:gamma-aminobutyric acid signaling pathway"/>
    <property type="evidence" value="ECO:0007669"/>
    <property type="project" value="TreeGrafter"/>
</dbReference>
<dbReference type="GO" id="GO:0038039">
    <property type="term" value="C:G protein-coupled receptor heterodimeric complex"/>
    <property type="evidence" value="ECO:0007669"/>
    <property type="project" value="TreeGrafter"/>
</dbReference>
<keyword evidence="4" id="KW-0297">G-protein coupled receptor</keyword>
<name>A0A507FI49_9FUNG</name>
<evidence type="ECO:0000256" key="9">
    <source>
        <dbReference type="SAM" id="MobiDB-lite"/>
    </source>
</evidence>
<dbReference type="PANTHER" id="PTHR10519">
    <property type="entry name" value="GABA-B RECEPTOR"/>
    <property type="match status" value="1"/>
</dbReference>
<evidence type="ECO:0000256" key="4">
    <source>
        <dbReference type="ARBA" id="ARBA00023040"/>
    </source>
</evidence>
<reference evidence="13 14" key="1">
    <citation type="journal article" date="2019" name="Sci. Rep.">
        <title>Comparative genomics of chytrid fungi reveal insights into the obligate biotrophic and pathogenic lifestyle of Synchytrium endobioticum.</title>
        <authorList>
            <person name="van de Vossenberg B.T.L.H."/>
            <person name="Warris S."/>
            <person name="Nguyen H.D.T."/>
            <person name="van Gent-Pelzer M.P.E."/>
            <person name="Joly D.L."/>
            <person name="van de Geest H.C."/>
            <person name="Bonants P.J.M."/>
            <person name="Smith D.S."/>
            <person name="Levesque C.A."/>
            <person name="van der Lee T.A.J."/>
        </authorList>
    </citation>
    <scope>NUCLEOTIDE SEQUENCE [LARGE SCALE GENOMIC DNA]</scope>
    <source>
        <strain evidence="13 14">CBS 675.73</strain>
    </source>
</reference>
<dbReference type="GO" id="GO:0004965">
    <property type="term" value="F:G protein-coupled GABA receptor activity"/>
    <property type="evidence" value="ECO:0007669"/>
    <property type="project" value="InterPro"/>
</dbReference>